<sequence length="383" mass="40259">MRSAITVVGASLAGLSAARALRAQGFEGRVLLVGDEPHRPYDRPPLSKDFLAGKVSLDDLELSTSDDDFDWQLGERAVALDGQDVLLASGERLASDGVVLATGARARRLPGMPLPGVHTLRGLDDALVLREELVAGARLVVVGAGFIGAEVASTARGLGLEVTVVEALSAPLAGPLGDEMGAVCAGLHQDHGVRLLTGVGVAALVGEDRVRAVRLADGRELPADVVVAGVGAVPCVKWLEGSGVRVDRGVVTDARCATNVPGVVALGDCASSYNNFAGQAMRLEHWTNAVQQAQVAAATLLDKEVPARAVPYFWSDQYGVRLQFAGHRRDGDRVTIVDGDTAARRFVAVYRRGDRPVAVLAMNQPKLFGRRRRELAAAVPQPA</sequence>
<dbReference type="Pfam" id="PF14759">
    <property type="entry name" value="Reductase_C"/>
    <property type="match status" value="1"/>
</dbReference>
<dbReference type="Pfam" id="PF07992">
    <property type="entry name" value="Pyr_redox_2"/>
    <property type="match status" value="1"/>
</dbReference>
<protein>
    <submittedName>
        <fullName evidence="7">Oxidoreductase</fullName>
    </submittedName>
</protein>
<comment type="caution">
    <text evidence="7">The sequence shown here is derived from an EMBL/GenBank/DDBJ whole genome shotgun (WGS) entry which is preliminary data.</text>
</comment>
<evidence type="ECO:0000256" key="2">
    <source>
        <dbReference type="ARBA" id="ARBA00022630"/>
    </source>
</evidence>
<dbReference type="GO" id="GO:0005737">
    <property type="term" value="C:cytoplasm"/>
    <property type="evidence" value="ECO:0007669"/>
    <property type="project" value="TreeGrafter"/>
</dbReference>
<dbReference type="PRINTS" id="PR00469">
    <property type="entry name" value="PNDRDTASEII"/>
</dbReference>
<reference evidence="7 8" key="1">
    <citation type="submission" date="2019-07" db="EMBL/GenBank/DDBJ databases">
        <title>New species of Amycolatopsis and Streptomyces.</title>
        <authorList>
            <person name="Duangmal K."/>
            <person name="Teo W.F.A."/>
            <person name="Lipun K."/>
        </authorList>
    </citation>
    <scope>NUCLEOTIDE SEQUENCE [LARGE SCALE GENOMIC DNA]</scope>
    <source>
        <strain evidence="7 8">JCM 30562</strain>
    </source>
</reference>
<gene>
    <name evidence="7" type="ORF">FNH06_06180</name>
</gene>
<dbReference type="SUPFAM" id="SSF55424">
    <property type="entry name" value="FAD/NAD-linked reductases, dimerisation (C-terminal) domain"/>
    <property type="match status" value="1"/>
</dbReference>
<evidence type="ECO:0000256" key="4">
    <source>
        <dbReference type="ARBA" id="ARBA00023002"/>
    </source>
</evidence>
<evidence type="ECO:0000259" key="6">
    <source>
        <dbReference type="Pfam" id="PF14759"/>
    </source>
</evidence>
<name>A0A558AJV4_9PSEU</name>
<comment type="cofactor">
    <cofactor evidence="1">
        <name>FAD</name>
        <dbReference type="ChEBI" id="CHEBI:57692"/>
    </cofactor>
</comment>
<dbReference type="InterPro" id="IPR023753">
    <property type="entry name" value="FAD/NAD-binding_dom"/>
</dbReference>
<dbReference type="RefSeq" id="WP_144634970.1">
    <property type="nucleotide sequence ID" value="NZ_BNAX01000009.1"/>
</dbReference>
<dbReference type="InterPro" id="IPR050446">
    <property type="entry name" value="FAD-oxidoreductase/Apoptosis"/>
</dbReference>
<dbReference type="OrthoDB" id="4475657at2"/>
<evidence type="ECO:0000259" key="5">
    <source>
        <dbReference type="Pfam" id="PF07992"/>
    </source>
</evidence>
<dbReference type="GO" id="GO:0016651">
    <property type="term" value="F:oxidoreductase activity, acting on NAD(P)H"/>
    <property type="evidence" value="ECO:0007669"/>
    <property type="project" value="TreeGrafter"/>
</dbReference>
<dbReference type="SUPFAM" id="SSF51905">
    <property type="entry name" value="FAD/NAD(P)-binding domain"/>
    <property type="match status" value="1"/>
</dbReference>
<keyword evidence="2" id="KW-0285">Flavoprotein</keyword>
<feature type="domain" description="Reductase C-terminal" evidence="6">
    <location>
        <begin position="312"/>
        <end position="379"/>
    </location>
</feature>
<dbReference type="PRINTS" id="PR00368">
    <property type="entry name" value="FADPNR"/>
</dbReference>
<evidence type="ECO:0000256" key="1">
    <source>
        <dbReference type="ARBA" id="ARBA00001974"/>
    </source>
</evidence>
<dbReference type="Proteomes" id="UP000318578">
    <property type="component" value="Unassembled WGS sequence"/>
</dbReference>
<dbReference type="PANTHER" id="PTHR43557">
    <property type="entry name" value="APOPTOSIS-INDUCING FACTOR 1"/>
    <property type="match status" value="1"/>
</dbReference>
<keyword evidence="3" id="KW-0274">FAD</keyword>
<keyword evidence="4" id="KW-0560">Oxidoreductase</keyword>
<dbReference type="InterPro" id="IPR036188">
    <property type="entry name" value="FAD/NAD-bd_sf"/>
</dbReference>
<keyword evidence="8" id="KW-1185">Reference proteome</keyword>
<accession>A0A558AJV4</accession>
<feature type="domain" description="FAD/NAD(P)-binding" evidence="5">
    <location>
        <begin position="5"/>
        <end position="293"/>
    </location>
</feature>
<evidence type="ECO:0000313" key="7">
    <source>
        <dbReference type="EMBL" id="TVT24555.1"/>
    </source>
</evidence>
<dbReference type="PANTHER" id="PTHR43557:SF2">
    <property type="entry name" value="RIESKE DOMAIN-CONTAINING PROTEIN-RELATED"/>
    <property type="match status" value="1"/>
</dbReference>
<dbReference type="Gene3D" id="3.50.50.60">
    <property type="entry name" value="FAD/NAD(P)-binding domain"/>
    <property type="match status" value="2"/>
</dbReference>
<dbReference type="InterPro" id="IPR016156">
    <property type="entry name" value="FAD/NAD-linked_Rdtase_dimer_sf"/>
</dbReference>
<dbReference type="Gene3D" id="3.30.390.30">
    <property type="match status" value="1"/>
</dbReference>
<proteinExistence type="predicted"/>
<evidence type="ECO:0000313" key="8">
    <source>
        <dbReference type="Proteomes" id="UP000318578"/>
    </source>
</evidence>
<evidence type="ECO:0000256" key="3">
    <source>
        <dbReference type="ARBA" id="ARBA00022827"/>
    </source>
</evidence>
<dbReference type="EMBL" id="VJZA01000006">
    <property type="protein sequence ID" value="TVT24555.1"/>
    <property type="molecule type" value="Genomic_DNA"/>
</dbReference>
<organism evidence="7 8">
    <name type="scientific">Amycolatopsis acidiphila</name>
    <dbReference type="NCBI Taxonomy" id="715473"/>
    <lineage>
        <taxon>Bacteria</taxon>
        <taxon>Bacillati</taxon>
        <taxon>Actinomycetota</taxon>
        <taxon>Actinomycetes</taxon>
        <taxon>Pseudonocardiales</taxon>
        <taxon>Pseudonocardiaceae</taxon>
        <taxon>Amycolatopsis</taxon>
    </lineage>
</organism>
<dbReference type="InterPro" id="IPR028202">
    <property type="entry name" value="Reductase_C"/>
</dbReference>
<dbReference type="AlphaFoldDB" id="A0A558AJV4"/>